<dbReference type="Gene3D" id="1.20.91.20">
    <property type="entry name" value="Anaphylotoxins (complement system)"/>
    <property type="match status" value="1"/>
</dbReference>
<reference evidence="5" key="1">
    <citation type="journal article" date="2023" name="Science">
        <title>Genome structures resolve the early diversification of teleost fishes.</title>
        <authorList>
            <person name="Parey E."/>
            <person name="Louis A."/>
            <person name="Montfort J."/>
            <person name="Bouchez O."/>
            <person name="Roques C."/>
            <person name="Iampietro C."/>
            <person name="Lluch J."/>
            <person name="Castinel A."/>
            <person name="Donnadieu C."/>
            <person name="Desvignes T."/>
            <person name="Floi Bucao C."/>
            <person name="Jouanno E."/>
            <person name="Wen M."/>
            <person name="Mejri S."/>
            <person name="Dirks R."/>
            <person name="Jansen H."/>
            <person name="Henkel C."/>
            <person name="Chen W.J."/>
            <person name="Zahm M."/>
            <person name="Cabau C."/>
            <person name="Klopp C."/>
            <person name="Thompson A.W."/>
            <person name="Robinson-Rechavi M."/>
            <person name="Braasch I."/>
            <person name="Lecointre G."/>
            <person name="Bobe J."/>
            <person name="Postlethwait J.H."/>
            <person name="Berthelot C."/>
            <person name="Roest Crollius H."/>
            <person name="Guiguen Y."/>
        </authorList>
    </citation>
    <scope>NUCLEOTIDE SEQUENCE</scope>
    <source>
        <strain evidence="5">NC1722</strain>
    </source>
</reference>
<gene>
    <name evidence="5" type="ORF">AAFF_G00438960</name>
</gene>
<dbReference type="AlphaFoldDB" id="A0AAD7WHP0"/>
<dbReference type="InterPro" id="IPR050473">
    <property type="entry name" value="A2M/Complement_sys"/>
</dbReference>
<dbReference type="InterPro" id="IPR041425">
    <property type="entry name" value="C3/4/5_MG1"/>
</dbReference>
<evidence type="ECO:0000313" key="6">
    <source>
        <dbReference type="Proteomes" id="UP001221898"/>
    </source>
</evidence>
<dbReference type="Pfam" id="PF01821">
    <property type="entry name" value="ANATO"/>
    <property type="match status" value="1"/>
</dbReference>
<dbReference type="InterPro" id="IPR001840">
    <property type="entry name" value="Anaphylatoxn_comp_syst_dom"/>
</dbReference>
<dbReference type="InterPro" id="IPR013783">
    <property type="entry name" value="Ig-like_fold"/>
</dbReference>
<dbReference type="SUPFAM" id="SSF47686">
    <property type="entry name" value="Anaphylotoxins (complement system)"/>
    <property type="match status" value="1"/>
</dbReference>
<organism evidence="5 6">
    <name type="scientific">Aldrovandia affinis</name>
    <dbReference type="NCBI Taxonomy" id="143900"/>
    <lineage>
        <taxon>Eukaryota</taxon>
        <taxon>Metazoa</taxon>
        <taxon>Chordata</taxon>
        <taxon>Craniata</taxon>
        <taxon>Vertebrata</taxon>
        <taxon>Euteleostomi</taxon>
        <taxon>Actinopterygii</taxon>
        <taxon>Neopterygii</taxon>
        <taxon>Teleostei</taxon>
        <taxon>Notacanthiformes</taxon>
        <taxon>Halosauridae</taxon>
        <taxon>Aldrovandia</taxon>
    </lineage>
</organism>
<dbReference type="InterPro" id="IPR011625">
    <property type="entry name" value="A2M_N_BRD"/>
</dbReference>
<name>A0AAD7WHP0_9TELE</name>
<accession>A0AAD7WHP0</accession>
<comment type="caution">
    <text evidence="5">The sequence shown here is derived from an EMBL/GenBank/DDBJ whole genome shotgun (WGS) entry which is preliminary data.</text>
</comment>
<keyword evidence="3" id="KW-1015">Disulfide bond</keyword>
<dbReference type="InterPro" id="IPR018081">
    <property type="entry name" value="Anaphylatoxin_comp_syst"/>
</dbReference>
<dbReference type="SMART" id="SM00104">
    <property type="entry name" value="ANATO"/>
    <property type="match status" value="1"/>
</dbReference>
<dbReference type="GO" id="GO:0004866">
    <property type="term" value="F:endopeptidase inhibitor activity"/>
    <property type="evidence" value="ECO:0007669"/>
    <property type="project" value="InterPro"/>
</dbReference>
<dbReference type="GO" id="GO:0006954">
    <property type="term" value="P:inflammatory response"/>
    <property type="evidence" value="ECO:0007669"/>
    <property type="project" value="InterPro"/>
</dbReference>
<sequence>MERYVMVAPNILRVGSEENVLLEARGSTGFVKVTITSNEKYFHVDETTFSVNIKAQYLFGEDVEGSAYVVFGHEDIAGKITNFPSSLQRVDLDPEGAKVTLLQEHITAVKNINSIVGDSLFAIATVFTSTATDIVYERSNKNYCTEQSSHQTGAGFVMLLRQKDLRVSNLNKKADLKPGKSLKLEVKGDPGAQVGFVAVDKAVYMLSNKGYLTQSKIWDMVEERDMGCTRGGGKDSMDIFNNAGLLFCSTGTKTMPRQNHLCSYETQPRDRRAVTLKEFKHQLESSYDADAVHKKCCHDGMMDFPLDYTCEKRSLYITEGSECVQAFLHCCQNILKKRQSFSTQELILSRHNDGGFKETNIYVRSKFDTSWMWVTKELKGITGADGLVTMVYIDVLKDSITQWQILAISTSSTKGVCVAQPLDIKVTVELLKHEHLCSLASVSGKYRQVVHVEYKSSRVVPFTIIPMATGRHDITVRAFNREQEIGDAVRKPLLVVPQGEEKSEVVVRILDPSSRSE</sequence>
<dbReference type="EMBL" id="JAINUG010000098">
    <property type="protein sequence ID" value="KAJ8397347.1"/>
    <property type="molecule type" value="Genomic_DNA"/>
</dbReference>
<dbReference type="Gene3D" id="2.60.40.1940">
    <property type="match status" value="1"/>
</dbReference>
<comment type="subcellular location">
    <subcellularLocation>
        <location evidence="1">Secreted</location>
    </subcellularLocation>
</comment>
<evidence type="ECO:0000256" key="1">
    <source>
        <dbReference type="ARBA" id="ARBA00004613"/>
    </source>
</evidence>
<evidence type="ECO:0000313" key="5">
    <source>
        <dbReference type="EMBL" id="KAJ8397347.1"/>
    </source>
</evidence>
<evidence type="ECO:0000256" key="2">
    <source>
        <dbReference type="ARBA" id="ARBA00022525"/>
    </source>
</evidence>
<evidence type="ECO:0000259" key="4">
    <source>
        <dbReference type="PROSITE" id="PS01178"/>
    </source>
</evidence>
<keyword evidence="6" id="KW-1185">Reference proteome</keyword>
<dbReference type="Pfam" id="PF17790">
    <property type="entry name" value="MG1"/>
    <property type="match status" value="1"/>
</dbReference>
<dbReference type="GO" id="GO:0005576">
    <property type="term" value="C:extracellular region"/>
    <property type="evidence" value="ECO:0007669"/>
    <property type="project" value="UniProtKB-SubCell"/>
</dbReference>
<dbReference type="PANTHER" id="PTHR11412">
    <property type="entry name" value="MACROGLOBULIN / COMPLEMENT"/>
    <property type="match status" value="1"/>
</dbReference>
<dbReference type="Pfam" id="PF00207">
    <property type="entry name" value="A2M"/>
    <property type="match status" value="1"/>
</dbReference>
<dbReference type="Gene3D" id="2.20.130.20">
    <property type="match status" value="1"/>
</dbReference>
<dbReference type="CDD" id="cd00017">
    <property type="entry name" value="ANATO"/>
    <property type="match status" value="1"/>
</dbReference>
<feature type="domain" description="Anaphylatoxin-like" evidence="4">
    <location>
        <begin position="296"/>
        <end position="331"/>
    </location>
</feature>
<dbReference type="PROSITE" id="PS01178">
    <property type="entry name" value="ANAPHYLATOXIN_2"/>
    <property type="match status" value="1"/>
</dbReference>
<dbReference type="PRINTS" id="PR00004">
    <property type="entry name" value="ANAPHYLATOXN"/>
</dbReference>
<dbReference type="Gene3D" id="1.20.50.70">
    <property type="match status" value="1"/>
</dbReference>
<proteinExistence type="predicted"/>
<dbReference type="Gene3D" id="2.60.40.10">
    <property type="entry name" value="Immunoglobulins"/>
    <property type="match status" value="1"/>
</dbReference>
<dbReference type="Pfam" id="PF07703">
    <property type="entry name" value="A2M_BRD"/>
    <property type="match status" value="1"/>
</dbReference>
<dbReference type="GO" id="GO:0006956">
    <property type="term" value="P:complement activation"/>
    <property type="evidence" value="ECO:0007669"/>
    <property type="project" value="InterPro"/>
</dbReference>
<keyword evidence="2" id="KW-0964">Secreted</keyword>
<dbReference type="PANTHER" id="PTHR11412:SF167">
    <property type="entry name" value="COMPLEMENT COMPONENT C3B, TANDEM DUPLICATE 1 ISOFORM X1-RELATED"/>
    <property type="match status" value="1"/>
</dbReference>
<evidence type="ECO:0000256" key="3">
    <source>
        <dbReference type="ARBA" id="ARBA00023157"/>
    </source>
</evidence>
<dbReference type="Proteomes" id="UP001221898">
    <property type="component" value="Unassembled WGS sequence"/>
</dbReference>
<protein>
    <recommendedName>
        <fullName evidence="4">Anaphylatoxin-like domain-containing protein</fullName>
    </recommendedName>
</protein>
<dbReference type="InterPro" id="IPR000020">
    <property type="entry name" value="Anaphylatoxin/fibulin"/>
</dbReference>
<dbReference type="InterPro" id="IPR001599">
    <property type="entry name" value="Macroglobln_a2"/>
</dbReference>
<dbReference type="PROSITE" id="PS01177">
    <property type="entry name" value="ANAPHYLATOXIN_1"/>
    <property type="match status" value="1"/>
</dbReference>